<comment type="similarity">
    <text evidence="1">Belongs to the esterase D family.</text>
</comment>
<dbReference type="Gene3D" id="3.40.50.1820">
    <property type="entry name" value="alpha/beta hydrolase"/>
    <property type="match status" value="1"/>
</dbReference>
<dbReference type="InterPro" id="IPR052558">
    <property type="entry name" value="Siderophore_Hydrolase_D"/>
</dbReference>
<reference evidence="3" key="2">
    <citation type="journal article" date="2016" name="Front. Microbiol.">
        <title>The Regulatory Protein RosR Affects Rhizobium leguminosarum bv. trifolii Protein Profiles, Cell Surface Properties, and Symbiosis with Clover.</title>
        <authorList>
            <person name="Rachwal K."/>
            <person name="Boguszewska A."/>
            <person name="Kopcinska J."/>
            <person name="Karas M."/>
            <person name="Tchorzewski M."/>
            <person name="Janczarek M."/>
        </authorList>
    </citation>
    <scope>NUCLEOTIDE SEQUENCE</scope>
    <source>
        <strain evidence="3">Rt24.2</strain>
    </source>
</reference>
<proteinExistence type="inferred from homology"/>
<evidence type="ECO:0000256" key="2">
    <source>
        <dbReference type="ARBA" id="ARBA00022801"/>
    </source>
</evidence>
<protein>
    <submittedName>
        <fullName evidence="3">Esterase</fullName>
    </submittedName>
</protein>
<dbReference type="PANTHER" id="PTHR40841">
    <property type="entry name" value="SIDEROPHORE TRIACETYLFUSARININE C ESTERASE"/>
    <property type="match status" value="1"/>
</dbReference>
<name>A0A1C9HZX5_RHILT</name>
<dbReference type="AlphaFoldDB" id="A0A1C9HZX5"/>
<sequence length="305" mass="33226">MLMTNPTSVYSMPGTCFFDLAPAAGGEPYRIFLSIPAERPPAKGWPLLVMTDGNATFPFAVASLVTQAPYPTGTNVGWGVIAAIGYPCDEPYDPLRRSWDLGPPPVKSYPPFVEGGPPVVIGGTGKLLDFIENELIPRIAEMVILDPTRRSLCGHSFGGLFTLYGLFERPGLFANWIAASPTIYWENGEILNNEARRQVIPGNAPFLHLSAGEHEGDELAPFQYRNEDAAARLEKRKIERTVLLAREMAERLDGAADGLRTEFELYAGETHMSVLAAAVNRAVSIAFAVQGLTDREAKTENSRSA</sequence>
<organism evidence="3">
    <name type="scientific">Rhizobium leguminosarum bv. trifolii</name>
    <dbReference type="NCBI Taxonomy" id="386"/>
    <lineage>
        <taxon>Bacteria</taxon>
        <taxon>Pseudomonadati</taxon>
        <taxon>Pseudomonadota</taxon>
        <taxon>Alphaproteobacteria</taxon>
        <taxon>Hyphomicrobiales</taxon>
        <taxon>Rhizobiaceae</taxon>
        <taxon>Rhizobium/Agrobacterium group</taxon>
        <taxon>Rhizobium</taxon>
    </lineage>
</organism>
<evidence type="ECO:0000313" key="3">
    <source>
        <dbReference type="EMBL" id="AOO92221.1"/>
    </source>
</evidence>
<dbReference type="Pfam" id="PF00756">
    <property type="entry name" value="Esterase"/>
    <property type="match status" value="1"/>
</dbReference>
<dbReference type="InterPro" id="IPR000801">
    <property type="entry name" value="Esterase-like"/>
</dbReference>
<dbReference type="SUPFAM" id="SSF53474">
    <property type="entry name" value="alpha/beta-Hydrolases"/>
    <property type="match status" value="1"/>
</dbReference>
<keyword evidence="2" id="KW-0378">Hydrolase</keyword>
<dbReference type="InterPro" id="IPR029058">
    <property type="entry name" value="AB_hydrolase_fold"/>
</dbReference>
<dbReference type="EMBL" id="KX489857">
    <property type="protein sequence ID" value="AOO92221.1"/>
    <property type="molecule type" value="Genomic_DNA"/>
</dbReference>
<dbReference type="PANTHER" id="PTHR40841:SF2">
    <property type="entry name" value="SIDEROPHORE-DEGRADING ESTERASE (EUROFUNG)"/>
    <property type="match status" value="1"/>
</dbReference>
<evidence type="ECO:0000256" key="1">
    <source>
        <dbReference type="ARBA" id="ARBA00005622"/>
    </source>
</evidence>
<reference evidence="3" key="1">
    <citation type="journal article" date="2015" name="BMC Genomics">
        <title>Transcriptome profiling of a Rhizobium leguminosarum bv. trifolii rosR mutant reveals the role of the transcriptional regulator RosR in motility, synthesis of cell-surface components, and other cellular processes.</title>
        <authorList>
            <person name="Rachwal K."/>
            <person name="Matczynska E."/>
            <person name="Janczarek M."/>
        </authorList>
    </citation>
    <scope>NUCLEOTIDE SEQUENCE</scope>
    <source>
        <strain evidence="3">Rt24.2</strain>
    </source>
</reference>
<dbReference type="GO" id="GO:0016788">
    <property type="term" value="F:hydrolase activity, acting on ester bonds"/>
    <property type="evidence" value="ECO:0007669"/>
    <property type="project" value="TreeGrafter"/>
</dbReference>
<accession>A0A1C9HZX5</accession>